<dbReference type="Gene3D" id="3.30.200.20">
    <property type="entry name" value="Phosphorylase Kinase, domain 1"/>
    <property type="match status" value="1"/>
</dbReference>
<dbReference type="Gene3D" id="1.10.510.10">
    <property type="entry name" value="Transferase(Phosphotransferase) domain 1"/>
    <property type="match status" value="1"/>
</dbReference>
<feature type="compositionally biased region" description="Basic and acidic residues" evidence="2">
    <location>
        <begin position="423"/>
        <end position="434"/>
    </location>
</feature>
<proteinExistence type="predicted"/>
<keyword evidence="6" id="KW-1185">Reference proteome</keyword>
<keyword evidence="1" id="KW-0675">Receptor</keyword>
<evidence type="ECO:0000313" key="6">
    <source>
        <dbReference type="Proteomes" id="UP000054498"/>
    </source>
</evidence>
<dbReference type="InterPro" id="IPR011009">
    <property type="entry name" value="Kinase-like_dom_sf"/>
</dbReference>
<evidence type="ECO:0000313" key="5">
    <source>
        <dbReference type="EMBL" id="KIZ03647.1"/>
    </source>
</evidence>
<dbReference type="InterPro" id="IPR017896">
    <property type="entry name" value="4Fe4S_Fe-S-bd"/>
</dbReference>
<dbReference type="GO" id="GO:0004674">
    <property type="term" value="F:protein serine/threonine kinase activity"/>
    <property type="evidence" value="ECO:0007669"/>
    <property type="project" value="TreeGrafter"/>
</dbReference>
<dbReference type="SMART" id="SM00065">
    <property type="entry name" value="GAF"/>
    <property type="match status" value="1"/>
</dbReference>
<organism evidence="5 6">
    <name type="scientific">Monoraphidium neglectum</name>
    <dbReference type="NCBI Taxonomy" id="145388"/>
    <lineage>
        <taxon>Eukaryota</taxon>
        <taxon>Viridiplantae</taxon>
        <taxon>Chlorophyta</taxon>
        <taxon>core chlorophytes</taxon>
        <taxon>Chlorophyceae</taxon>
        <taxon>CS clade</taxon>
        <taxon>Sphaeropleales</taxon>
        <taxon>Selenastraceae</taxon>
        <taxon>Monoraphidium</taxon>
    </lineage>
</organism>
<dbReference type="InterPro" id="IPR001245">
    <property type="entry name" value="Ser-Thr/Tyr_kinase_cat_dom"/>
</dbReference>
<evidence type="ECO:0000256" key="1">
    <source>
        <dbReference type="ARBA" id="ARBA00023170"/>
    </source>
</evidence>
<name>A0A0D2MTA4_9CHLO</name>
<dbReference type="InterPro" id="IPR008266">
    <property type="entry name" value="Tyr_kinase_AS"/>
</dbReference>
<feature type="region of interest" description="Disordered" evidence="2">
    <location>
        <begin position="1"/>
        <end position="81"/>
    </location>
</feature>
<feature type="domain" description="Protein kinase" evidence="3">
    <location>
        <begin position="460"/>
        <end position="850"/>
    </location>
</feature>
<dbReference type="GO" id="GO:0005524">
    <property type="term" value="F:ATP binding"/>
    <property type="evidence" value="ECO:0007669"/>
    <property type="project" value="InterPro"/>
</dbReference>
<dbReference type="GeneID" id="25737188"/>
<dbReference type="RefSeq" id="XP_013902666.1">
    <property type="nucleotide sequence ID" value="XM_014047212.1"/>
</dbReference>
<dbReference type="Pfam" id="PF01590">
    <property type="entry name" value="GAF"/>
    <property type="match status" value="1"/>
</dbReference>
<dbReference type="SUPFAM" id="SSF56112">
    <property type="entry name" value="Protein kinase-like (PK-like)"/>
    <property type="match status" value="1"/>
</dbReference>
<dbReference type="SUPFAM" id="SSF55781">
    <property type="entry name" value="GAF domain-like"/>
    <property type="match status" value="1"/>
</dbReference>
<dbReference type="EMBL" id="KK100811">
    <property type="protein sequence ID" value="KIZ03647.1"/>
    <property type="molecule type" value="Genomic_DNA"/>
</dbReference>
<sequence>MGQAQSVKLQELENGASGGGLGAKLRAARRRHIAEQQQLQPANGSANGAADSATDDGAALPPLGAAAAPGAPFRPDLSGPPVPGCDEQRLAYVESLDLLDSPPAPELENILSLISGIFGTQAALIALFGDKRIWVMAGRNFAVGDFPWRHSFCGWSMASETTTVMVVPDAHADARFTNHPYVKSGRVGFYAGTPLVASNGHRLGTLCCADPTPRAFDDHQCQVLSNFGAVVAQELEKSARMAASTKRLSASARRALADSLDQDVACALCVTACPKRGLSISHANSAIGDLSGVPPLELLGLSLWSLFTPAGPDAPPDAAAAILRDAEAAAREGKAFALRGARLIGRTADAFDLFFRPVGASSMGGVRDVAVPAFLPDAPENAAPDDTFFVTVAPSAGAFAPAARHASDGRSVDSFGSTVNGGQDHHHAREWRGSDCGDGGSACGSLSVIDGRDRCPIEGLKVGASLASGSYGRVYKGKYFGSRVAVKVLEADAVLRRDPVTGATLEAVLSKALSHPNIVSTLAWRIVHGEARLPKPAANLMGESLSIPPRKGSTAGSADSRRTGPASSCREAAASGAPNGAANGTNGHAAAASDAGGVEALASSLADYELVDGPDAGLRGRDSGRLSLDSNASAMTAWERDRLEGQTWIVLEYCDKGCLQDAVDRGWLRSGRSYANAEPDLLAVLITAREIASAMLYLHSVGVVHGDLSAYNVLLTSASPDAALAARGFTAKVSDFGLARVMDQGSRIETATYGTLTHMAPEVLEHGIVSKAADVYSFGVLLWQMCVGSRPWAGMSHAAVVRAVVQERRSLELGSETPEGVALLAGACMARDPNERPSFREVLEVLEPLGEMLEEALAGAEGAFAGGDGDA</sequence>
<dbReference type="Gene3D" id="3.30.450.40">
    <property type="match status" value="1"/>
</dbReference>
<dbReference type="PROSITE" id="PS00109">
    <property type="entry name" value="PROTEIN_KINASE_TYR"/>
    <property type="match status" value="1"/>
</dbReference>
<reference evidence="5 6" key="1">
    <citation type="journal article" date="2013" name="BMC Genomics">
        <title>Reconstruction of the lipid metabolism for the microalga Monoraphidium neglectum from its genome sequence reveals characteristics suitable for biofuel production.</title>
        <authorList>
            <person name="Bogen C."/>
            <person name="Al-Dilaimi A."/>
            <person name="Albersmeier A."/>
            <person name="Wichmann J."/>
            <person name="Grundmann M."/>
            <person name="Rupp O."/>
            <person name="Lauersen K.J."/>
            <person name="Blifernez-Klassen O."/>
            <person name="Kalinowski J."/>
            <person name="Goesmann A."/>
            <person name="Mussgnug J.H."/>
            <person name="Kruse O."/>
        </authorList>
    </citation>
    <scope>NUCLEOTIDE SEQUENCE [LARGE SCALE GENOMIC DNA]</scope>
    <source>
        <strain evidence="5 6">SAG 48.87</strain>
    </source>
</reference>
<feature type="compositionally biased region" description="Low complexity" evidence="2">
    <location>
        <begin position="572"/>
        <end position="591"/>
    </location>
</feature>
<dbReference type="InterPro" id="IPR029016">
    <property type="entry name" value="GAF-like_dom_sf"/>
</dbReference>
<feature type="region of interest" description="Disordered" evidence="2">
    <location>
        <begin position="540"/>
        <end position="591"/>
    </location>
</feature>
<protein>
    <submittedName>
        <fullName evidence="5">Mitogen-activated protein kinase kinase kinase</fullName>
    </submittedName>
</protein>
<keyword evidence="5" id="KW-0418">Kinase</keyword>
<dbReference type="PANTHER" id="PTHR44329:SF214">
    <property type="entry name" value="PROTEIN KINASE DOMAIN-CONTAINING PROTEIN"/>
    <property type="match status" value="1"/>
</dbReference>
<dbReference type="PANTHER" id="PTHR44329">
    <property type="entry name" value="SERINE/THREONINE-PROTEIN KINASE TNNI3K-RELATED"/>
    <property type="match status" value="1"/>
</dbReference>
<dbReference type="PROSITE" id="PS50011">
    <property type="entry name" value="PROTEIN_KINASE_DOM"/>
    <property type="match status" value="1"/>
</dbReference>
<evidence type="ECO:0000259" key="3">
    <source>
        <dbReference type="PROSITE" id="PS50011"/>
    </source>
</evidence>
<accession>A0A0D2MTA4</accession>
<feature type="domain" description="4Fe-4S ferredoxin-type" evidence="4">
    <location>
        <begin position="253"/>
        <end position="283"/>
    </location>
</feature>
<feature type="compositionally biased region" description="Low complexity" evidence="2">
    <location>
        <begin position="42"/>
        <end position="71"/>
    </location>
</feature>
<gene>
    <name evidence="5" type="ORF">MNEG_4310</name>
</gene>
<evidence type="ECO:0000259" key="4">
    <source>
        <dbReference type="PROSITE" id="PS51379"/>
    </source>
</evidence>
<dbReference type="InterPro" id="IPR000719">
    <property type="entry name" value="Prot_kinase_dom"/>
</dbReference>
<dbReference type="InterPro" id="IPR003018">
    <property type="entry name" value="GAF"/>
</dbReference>
<dbReference type="PROSITE" id="PS51379">
    <property type="entry name" value="4FE4S_FER_2"/>
    <property type="match status" value="1"/>
</dbReference>
<feature type="region of interest" description="Disordered" evidence="2">
    <location>
        <begin position="410"/>
        <end position="434"/>
    </location>
</feature>
<dbReference type="OrthoDB" id="544619at2759"/>
<dbReference type="Proteomes" id="UP000054498">
    <property type="component" value="Unassembled WGS sequence"/>
</dbReference>
<dbReference type="KEGG" id="mng:MNEG_4310"/>
<keyword evidence="5" id="KW-0808">Transferase</keyword>
<dbReference type="AlphaFoldDB" id="A0A0D2MTA4"/>
<dbReference type="InterPro" id="IPR051681">
    <property type="entry name" value="Ser/Thr_Kinases-Pseudokinases"/>
</dbReference>
<evidence type="ECO:0000256" key="2">
    <source>
        <dbReference type="SAM" id="MobiDB-lite"/>
    </source>
</evidence>
<dbReference type="Pfam" id="PF07714">
    <property type="entry name" value="PK_Tyr_Ser-Thr"/>
    <property type="match status" value="1"/>
</dbReference>